<dbReference type="PANTHER" id="PTHR30290">
    <property type="entry name" value="PERIPLASMIC BINDING COMPONENT OF ABC TRANSPORTER"/>
    <property type="match status" value="1"/>
</dbReference>
<organism evidence="7 8">
    <name type="scientific">Lentilactobacillus hilgardii (strain ATCC 8290 / DSM 20176 / CCUG 30140 / JCM 1155 / KCTC 3500 / NBRC 15886 / NCIMB 8040 / NRRL B-1843 / 9)</name>
    <dbReference type="NCBI Taxonomy" id="1423757"/>
    <lineage>
        <taxon>Bacteria</taxon>
        <taxon>Bacillati</taxon>
        <taxon>Bacillota</taxon>
        <taxon>Bacilli</taxon>
        <taxon>Lactobacillales</taxon>
        <taxon>Lactobacillaceae</taxon>
        <taxon>Lentilactobacillus</taxon>
    </lineage>
</organism>
<dbReference type="SUPFAM" id="SSF53850">
    <property type="entry name" value="Periplasmic binding protein-like II"/>
    <property type="match status" value="1"/>
</dbReference>
<comment type="similarity">
    <text evidence="1">Belongs to the bacterial solute-binding protein 5 family.</text>
</comment>
<dbReference type="CDD" id="cd08510">
    <property type="entry name" value="PBP2_Lactococcal_OppA_like"/>
    <property type="match status" value="1"/>
</dbReference>
<reference evidence="7 8" key="1">
    <citation type="submission" date="2009-01" db="EMBL/GenBank/DDBJ databases">
        <authorList>
            <person name="Qin X."/>
            <person name="Bachman B."/>
            <person name="Battles P."/>
            <person name="Bell A."/>
            <person name="Bess C."/>
            <person name="Bickham C."/>
            <person name="Chaboub L."/>
            <person name="Chen D."/>
            <person name="Coyle M."/>
            <person name="Deiros D.R."/>
            <person name="Dinh H."/>
            <person name="Forbes L."/>
            <person name="Fowler G."/>
            <person name="Francisco L."/>
            <person name="Fu Q."/>
            <person name="Gubbala S."/>
            <person name="Hale W."/>
            <person name="Han Y."/>
            <person name="Hemphill L."/>
            <person name="Highlander S.K."/>
            <person name="Hirani K."/>
            <person name="Hogues M."/>
            <person name="Jackson L."/>
            <person name="Jakkamsetti A."/>
            <person name="Javaid M."/>
            <person name="Jiang H."/>
            <person name="Korchina V."/>
            <person name="Kovar C."/>
            <person name="Lara F."/>
            <person name="Lee S."/>
            <person name="Mata R."/>
            <person name="Mathew T."/>
            <person name="Moen C."/>
            <person name="Morales K."/>
            <person name="Munidasa M."/>
            <person name="Nazareth L."/>
            <person name="Ngo R."/>
            <person name="Nguyen L."/>
            <person name="Okwuonu G."/>
            <person name="Ongeri F."/>
            <person name="Patil S."/>
            <person name="Petrosino J."/>
            <person name="Pham C."/>
            <person name="Pham P."/>
            <person name="Pu L.-L."/>
            <person name="Puazo M."/>
            <person name="Raj R."/>
            <person name="Reid J."/>
            <person name="Rouhana J."/>
            <person name="Saada N."/>
            <person name="Shang Y."/>
            <person name="Simmons D."/>
            <person name="Thornton R."/>
            <person name="Warren J."/>
            <person name="Weissenberger G."/>
            <person name="Zhang J."/>
            <person name="Zhang L."/>
            <person name="Zhou C."/>
            <person name="Zhu D."/>
            <person name="Muzny D."/>
            <person name="Worley K."/>
            <person name="Gibbs R."/>
        </authorList>
    </citation>
    <scope>NUCLEOTIDE SEQUENCE [LARGE SCALE GENOMIC DNA]</scope>
    <source>
        <strain evidence="8">ATCC 8290 / DSM 20176 / CCUG 30140 / JCM 1155 / KCTC 3500 / NBRC 15886 / NCIMB 8040 / NRRL B-1843 / 9</strain>
    </source>
</reference>
<feature type="domain" description="Solute-binding protein family 5" evidence="6">
    <location>
        <begin position="116"/>
        <end position="516"/>
    </location>
</feature>
<feature type="region of interest" description="Disordered" evidence="4">
    <location>
        <begin position="28"/>
        <end position="52"/>
    </location>
</feature>
<dbReference type="Proteomes" id="UP000003752">
    <property type="component" value="Unassembled WGS sequence"/>
</dbReference>
<comment type="caution">
    <text evidence="7">The sequence shown here is derived from an EMBL/GenBank/DDBJ whole genome shotgun (WGS) entry which is preliminary data.</text>
</comment>
<dbReference type="PANTHER" id="PTHR30290:SF9">
    <property type="entry name" value="OLIGOPEPTIDE-BINDING PROTEIN APPA"/>
    <property type="match status" value="1"/>
</dbReference>
<protein>
    <submittedName>
        <fullName evidence="7">ABC transporter, substrate-binding protein, family 5</fullName>
    </submittedName>
</protein>
<dbReference type="InterPro" id="IPR039424">
    <property type="entry name" value="SBP_5"/>
</dbReference>
<proteinExistence type="inferred from homology"/>
<accession>C0XI08</accession>
<evidence type="ECO:0000313" key="8">
    <source>
        <dbReference type="Proteomes" id="UP000003752"/>
    </source>
</evidence>
<sequence length="602" mass="66978">MFMSKKKWLMAGLVGLSALTLAACGNNKSSNSGTTKHVSMPETYSGSGKATTAGNNSTLRVAEVNDAPFAGISSPTLLTNAEDSDVFSPGGGDSLFNVTKNYKIIDGGLANLRLNRKAKTATITLRKNARWSNGAKVTAKDIEYPYEIIGNKKTASQQYSSDYAAIKGMAAYHAGKAKTISGITYPDGQKGRTATIHYTRMSPSMQYLGSSFLWQTVEPYEYYGKTPISKLAASPKVRKNPIFTGPYKLDKIVQGESTSWSPNSYYYGKKAQIKHITIQVVSSNNIVAAFKSKKYDFANGQQNIVMPSSQYPKLKTLKDYAEVGTPSMNYSYFGFNLGQMNTKTGLNEMNKNAKMANKNLRKAMMYAIDINQVSKKFGNGLTWRANVLIPPVFKNVYNSKAAGFPYNMKKAKSLLNKAGYKKHGKWRTDPKGKKLIIHFGAMQSSSATEATYQYYVQQWHKLGLNVKYTTGKPMEMNSFYSTIQKPKQDAIDIWNAAWSTSSEPTPTQIYGADAPYNYGHFATKKNTQLLNSLNNEKAWNAKYRAQQFKKWQQYMNDQAAYAPEEFNLSWTPVNTRVKGYSVTTEGTNEFWSNLSLTATNPK</sequence>
<evidence type="ECO:0000256" key="5">
    <source>
        <dbReference type="SAM" id="SignalP"/>
    </source>
</evidence>
<dbReference type="Pfam" id="PF00496">
    <property type="entry name" value="SBP_bac_5"/>
    <property type="match status" value="1"/>
</dbReference>
<dbReference type="EMBL" id="ACGP01000107">
    <property type="protein sequence ID" value="EEI24946.1"/>
    <property type="molecule type" value="Genomic_DNA"/>
</dbReference>
<evidence type="ECO:0000256" key="3">
    <source>
        <dbReference type="ARBA" id="ARBA00022729"/>
    </source>
</evidence>
<keyword evidence="3 5" id="KW-0732">Signal</keyword>
<evidence type="ECO:0000259" key="6">
    <source>
        <dbReference type="Pfam" id="PF00496"/>
    </source>
</evidence>
<evidence type="ECO:0000313" key="7">
    <source>
        <dbReference type="EMBL" id="EEI24946.1"/>
    </source>
</evidence>
<dbReference type="Gene3D" id="3.10.105.10">
    <property type="entry name" value="Dipeptide-binding Protein, Domain 3"/>
    <property type="match status" value="1"/>
</dbReference>
<dbReference type="GO" id="GO:1904680">
    <property type="term" value="F:peptide transmembrane transporter activity"/>
    <property type="evidence" value="ECO:0007669"/>
    <property type="project" value="TreeGrafter"/>
</dbReference>
<dbReference type="Gene3D" id="3.40.190.10">
    <property type="entry name" value="Periplasmic binding protein-like II"/>
    <property type="match status" value="1"/>
</dbReference>
<gene>
    <name evidence="7" type="ORF">HMPREF0519_0869</name>
</gene>
<dbReference type="HOGENOM" id="CLU_017028_8_0_9"/>
<evidence type="ECO:0000256" key="2">
    <source>
        <dbReference type="ARBA" id="ARBA00022448"/>
    </source>
</evidence>
<dbReference type="InterPro" id="IPR030678">
    <property type="entry name" value="Peptide/Ni-bd"/>
</dbReference>
<dbReference type="PIRSF" id="PIRSF002741">
    <property type="entry name" value="MppA"/>
    <property type="match status" value="1"/>
</dbReference>
<feature type="chain" id="PRO_5039382040" evidence="5">
    <location>
        <begin position="23"/>
        <end position="602"/>
    </location>
</feature>
<dbReference type="AlphaFoldDB" id="C0XI08"/>
<evidence type="ECO:0000256" key="4">
    <source>
        <dbReference type="SAM" id="MobiDB-lite"/>
    </source>
</evidence>
<keyword evidence="8" id="KW-1185">Reference proteome</keyword>
<evidence type="ECO:0000256" key="1">
    <source>
        <dbReference type="ARBA" id="ARBA00005695"/>
    </source>
</evidence>
<dbReference type="GO" id="GO:0015833">
    <property type="term" value="P:peptide transport"/>
    <property type="evidence" value="ECO:0007669"/>
    <property type="project" value="TreeGrafter"/>
</dbReference>
<dbReference type="GO" id="GO:0043190">
    <property type="term" value="C:ATP-binding cassette (ABC) transporter complex"/>
    <property type="evidence" value="ECO:0007669"/>
    <property type="project" value="InterPro"/>
</dbReference>
<name>C0XI08_LENH9</name>
<dbReference type="InterPro" id="IPR000914">
    <property type="entry name" value="SBP_5_dom"/>
</dbReference>
<keyword evidence="2" id="KW-0813">Transport</keyword>
<feature type="signal peptide" evidence="5">
    <location>
        <begin position="1"/>
        <end position="22"/>
    </location>
</feature>
<dbReference type="GO" id="GO:0042597">
    <property type="term" value="C:periplasmic space"/>
    <property type="evidence" value="ECO:0007669"/>
    <property type="project" value="UniProtKB-ARBA"/>
</dbReference>
<dbReference type="PATRIC" id="fig|1423757.3.peg.579"/>
<dbReference type="PROSITE" id="PS51257">
    <property type="entry name" value="PROKAR_LIPOPROTEIN"/>
    <property type="match status" value="1"/>
</dbReference>